<organism evidence="1">
    <name type="scientific">Edafosvirus sp</name>
    <dbReference type="NCBI Taxonomy" id="2487765"/>
    <lineage>
        <taxon>Viruses</taxon>
        <taxon>Varidnaviria</taxon>
        <taxon>Bamfordvirae</taxon>
        <taxon>Nucleocytoviricota</taxon>
        <taxon>Megaviricetes</taxon>
        <taxon>Imitervirales</taxon>
        <taxon>Mimiviridae</taxon>
        <taxon>Klosneuvirinae</taxon>
    </lineage>
</organism>
<reference evidence="1" key="1">
    <citation type="submission" date="2018-10" db="EMBL/GenBank/DDBJ databases">
        <title>Hidden diversity of soil giant viruses.</title>
        <authorList>
            <person name="Schulz F."/>
            <person name="Alteio L."/>
            <person name="Goudeau D."/>
            <person name="Ryan E.M."/>
            <person name="Malmstrom R.R."/>
            <person name="Blanchard J."/>
            <person name="Woyke T."/>
        </authorList>
    </citation>
    <scope>NUCLEOTIDE SEQUENCE</scope>
    <source>
        <strain evidence="1">EDV1</strain>
    </source>
</reference>
<name>A0A3G4ZY06_9VIRU</name>
<gene>
    <name evidence="1" type="ORF">Edafosvirus13_18</name>
</gene>
<protein>
    <submittedName>
        <fullName evidence="1">Early transcription factor VETF large subunit</fullName>
    </submittedName>
</protein>
<proteinExistence type="predicted"/>
<sequence>MVLKTVKLQEFDENGNFTGNEIHYTCSPEENGDHMYVGFLTRSKNPYGHCMPCCFKKDPYIS</sequence>
<feature type="non-terminal residue" evidence="1">
    <location>
        <position position="62"/>
    </location>
</feature>
<evidence type="ECO:0000313" key="1">
    <source>
        <dbReference type="EMBL" id="AYV78453.1"/>
    </source>
</evidence>
<accession>A0A3G4ZY06</accession>
<dbReference type="EMBL" id="MK072078">
    <property type="protein sequence ID" value="AYV78453.1"/>
    <property type="molecule type" value="Genomic_DNA"/>
</dbReference>